<name>A0A5C6X809_9DELT</name>
<evidence type="ECO:0000256" key="4">
    <source>
        <dbReference type="ARBA" id="ARBA00025742"/>
    </source>
</evidence>
<dbReference type="InterPro" id="IPR004843">
    <property type="entry name" value="Calcineurin-like_PHP"/>
</dbReference>
<dbReference type="GO" id="GO:0016787">
    <property type="term" value="F:hydrolase activity"/>
    <property type="evidence" value="ECO:0007669"/>
    <property type="project" value="UniProtKB-KW"/>
</dbReference>
<evidence type="ECO:0000313" key="6">
    <source>
        <dbReference type="EMBL" id="TXD38001.1"/>
    </source>
</evidence>
<dbReference type="GO" id="GO:0046872">
    <property type="term" value="F:metal ion binding"/>
    <property type="evidence" value="ECO:0007669"/>
    <property type="project" value="UniProtKB-KW"/>
</dbReference>
<protein>
    <recommendedName>
        <fullName evidence="5">Calcineurin-like phosphoesterase domain-containing protein</fullName>
    </recommendedName>
</protein>
<dbReference type="InterPro" id="IPR029052">
    <property type="entry name" value="Metallo-depent_PP-like"/>
</dbReference>
<dbReference type="InterPro" id="IPR050884">
    <property type="entry name" value="CNP_phosphodiesterase-III"/>
</dbReference>
<dbReference type="OrthoDB" id="9784378at2"/>
<dbReference type="Proteomes" id="UP000321046">
    <property type="component" value="Unassembled WGS sequence"/>
</dbReference>
<sequence>MSHDDASIQLPVEGVPDLIHLSDLHLRDDESLRRLRRLFEAIATRHGATRKTVVVLTGDIVDTPDRALWREAQALVALLQDAGVAVAGCPGNHDVGWMGLGANESDRAMAQRWLTCTWGAPESAKAWPREYVAPGLTLLLCDTTVGDTRLATGQLGYTQRMALAAAAQRAKGRGDQVVVGMHHHPVSDDPSLKLHDAEALLHLLASRCDVLLCGHLHQASAWSGVWGIGRIYAADAAVEALRYRHLSFQHGRWLASWVRP</sequence>
<keyword evidence="3" id="KW-0408">Iron</keyword>
<evidence type="ECO:0000256" key="2">
    <source>
        <dbReference type="ARBA" id="ARBA00022801"/>
    </source>
</evidence>
<feature type="domain" description="Calcineurin-like phosphoesterase" evidence="5">
    <location>
        <begin position="19"/>
        <end position="218"/>
    </location>
</feature>
<comment type="similarity">
    <text evidence="4">Belongs to the cyclic nucleotide phosphodiesterase class-III family.</text>
</comment>
<dbReference type="EMBL" id="VOSL01000037">
    <property type="protein sequence ID" value="TXD38001.1"/>
    <property type="molecule type" value="Genomic_DNA"/>
</dbReference>
<proteinExistence type="inferred from homology"/>
<organism evidence="6 7">
    <name type="scientific">Lujinxingia vulgaris</name>
    <dbReference type="NCBI Taxonomy" id="2600176"/>
    <lineage>
        <taxon>Bacteria</taxon>
        <taxon>Deltaproteobacteria</taxon>
        <taxon>Bradymonadales</taxon>
        <taxon>Lujinxingiaceae</taxon>
        <taxon>Lujinxingia</taxon>
    </lineage>
</organism>
<dbReference type="Pfam" id="PF00149">
    <property type="entry name" value="Metallophos"/>
    <property type="match status" value="1"/>
</dbReference>
<dbReference type="SUPFAM" id="SSF56300">
    <property type="entry name" value="Metallo-dependent phosphatases"/>
    <property type="match status" value="1"/>
</dbReference>
<evidence type="ECO:0000313" key="7">
    <source>
        <dbReference type="Proteomes" id="UP000321046"/>
    </source>
</evidence>
<dbReference type="PANTHER" id="PTHR42988:SF2">
    <property type="entry name" value="CYCLIC NUCLEOTIDE PHOSPHODIESTERASE CBUA0032-RELATED"/>
    <property type="match status" value="1"/>
</dbReference>
<dbReference type="PANTHER" id="PTHR42988">
    <property type="entry name" value="PHOSPHOHYDROLASE"/>
    <property type="match status" value="1"/>
</dbReference>
<accession>A0A5C6X809</accession>
<evidence type="ECO:0000259" key="5">
    <source>
        <dbReference type="Pfam" id="PF00149"/>
    </source>
</evidence>
<keyword evidence="1" id="KW-0479">Metal-binding</keyword>
<gene>
    <name evidence="6" type="ORF">FRC96_07750</name>
</gene>
<dbReference type="RefSeq" id="WP_146973934.1">
    <property type="nucleotide sequence ID" value="NZ_VOSL01000037.1"/>
</dbReference>
<dbReference type="Gene3D" id="3.60.21.10">
    <property type="match status" value="1"/>
</dbReference>
<comment type="caution">
    <text evidence="6">The sequence shown here is derived from an EMBL/GenBank/DDBJ whole genome shotgun (WGS) entry which is preliminary data.</text>
</comment>
<evidence type="ECO:0000256" key="3">
    <source>
        <dbReference type="ARBA" id="ARBA00023004"/>
    </source>
</evidence>
<evidence type="ECO:0000256" key="1">
    <source>
        <dbReference type="ARBA" id="ARBA00022723"/>
    </source>
</evidence>
<dbReference type="AlphaFoldDB" id="A0A5C6X809"/>
<reference evidence="6 7" key="1">
    <citation type="submission" date="2019-08" db="EMBL/GenBank/DDBJ databases">
        <title>Bradymonadales sp. TMQ2.</title>
        <authorList>
            <person name="Liang Q."/>
        </authorList>
    </citation>
    <scope>NUCLEOTIDE SEQUENCE [LARGE SCALE GENOMIC DNA]</scope>
    <source>
        <strain evidence="6 7">TMQ2</strain>
    </source>
</reference>
<keyword evidence="2" id="KW-0378">Hydrolase</keyword>